<proteinExistence type="predicted"/>
<sequence>MTFAIAAVLLVAQPAQAGRSCDAKKPSAATIERGLTLAERTHLALEADHARNGTQAVLLARAGQDLTKYGLRYSHLGIAYRTRDAQGGVAWRVLHKLNHCGTAEAAIYRQGLGEFFLDDLWRFEAAWVVPTPALQAQLVAVLKDESRAVRLHHKPYSIVSYVWGQRYQQSNQWAIETLAQGVEPGIASRAQAQAWLQFKGYLPTTLRLGPLTRLGARASAANVAFDDHPDAKRFSDRIETVTVDSVFAWLQRSGLGGAPVAVRL</sequence>
<keyword evidence="3" id="KW-1185">Reference proteome</keyword>
<comment type="caution">
    <text evidence="2">The sequence shown here is derived from an EMBL/GenBank/DDBJ whole genome shotgun (WGS) entry which is preliminary data.</text>
</comment>
<organism evidence="2 3">
    <name type="scientific">Caenimonas sedimenti</name>
    <dbReference type="NCBI Taxonomy" id="2596921"/>
    <lineage>
        <taxon>Bacteria</taxon>
        <taxon>Pseudomonadati</taxon>
        <taxon>Pseudomonadota</taxon>
        <taxon>Betaproteobacteria</taxon>
        <taxon>Burkholderiales</taxon>
        <taxon>Comamonadaceae</taxon>
        <taxon>Caenimonas</taxon>
    </lineage>
</organism>
<evidence type="ECO:0000313" key="2">
    <source>
        <dbReference type="EMBL" id="TWO69871.1"/>
    </source>
</evidence>
<reference evidence="2 3" key="1">
    <citation type="submission" date="2019-07" db="EMBL/GenBank/DDBJ databases">
        <title>Caenimonas sedimenti sp. nov., isolated from activated sludge.</title>
        <authorList>
            <person name="Xu J."/>
        </authorList>
    </citation>
    <scope>NUCLEOTIDE SEQUENCE [LARGE SCALE GENOMIC DNA]</scope>
    <source>
        <strain evidence="2 3">HX-9-20</strain>
    </source>
</reference>
<dbReference type="Proteomes" id="UP000318199">
    <property type="component" value="Unassembled WGS sequence"/>
</dbReference>
<dbReference type="Pfam" id="PF09916">
    <property type="entry name" value="DUF2145"/>
    <property type="match status" value="1"/>
</dbReference>
<dbReference type="AlphaFoldDB" id="A0A562ZNC9"/>
<feature type="signal peptide" evidence="1">
    <location>
        <begin position="1"/>
        <end position="17"/>
    </location>
</feature>
<evidence type="ECO:0000313" key="3">
    <source>
        <dbReference type="Proteomes" id="UP000318199"/>
    </source>
</evidence>
<evidence type="ECO:0000256" key="1">
    <source>
        <dbReference type="SAM" id="SignalP"/>
    </source>
</evidence>
<name>A0A562ZNC9_9BURK</name>
<accession>A0A562ZNC9</accession>
<keyword evidence="1" id="KW-0732">Signal</keyword>
<gene>
    <name evidence="2" type="ORF">FN976_18060</name>
</gene>
<protein>
    <submittedName>
        <fullName evidence="2">DUF2145 domain-containing protein</fullName>
    </submittedName>
</protein>
<feature type="chain" id="PRO_5021877247" evidence="1">
    <location>
        <begin position="18"/>
        <end position="264"/>
    </location>
</feature>
<dbReference type="OrthoDB" id="9000139at2"/>
<dbReference type="EMBL" id="VOBQ01000014">
    <property type="protein sequence ID" value="TWO69871.1"/>
    <property type="molecule type" value="Genomic_DNA"/>
</dbReference>
<dbReference type="InterPro" id="IPR014547">
    <property type="entry name" value="UCP028477"/>
</dbReference>